<feature type="compositionally biased region" description="Basic residues" evidence="8">
    <location>
        <begin position="139"/>
        <end position="149"/>
    </location>
</feature>
<dbReference type="Gene3D" id="1.10.10.10">
    <property type="entry name" value="Winged helix-like DNA-binding domain superfamily/Winged helix DNA-binding domain"/>
    <property type="match status" value="1"/>
</dbReference>
<dbReference type="Pfam" id="PF00538">
    <property type="entry name" value="Linker_histone"/>
    <property type="match status" value="1"/>
</dbReference>
<feature type="domain" description="H15" evidence="9">
    <location>
        <begin position="19"/>
        <end position="92"/>
    </location>
</feature>
<evidence type="ECO:0000256" key="5">
    <source>
        <dbReference type="ARBA" id="ARBA00023125"/>
    </source>
</evidence>
<feature type="region of interest" description="Disordered" evidence="8">
    <location>
        <begin position="75"/>
        <end position="149"/>
    </location>
</feature>
<evidence type="ECO:0000313" key="10">
    <source>
        <dbReference type="EMBL" id="CAL4059886.1"/>
    </source>
</evidence>
<dbReference type="InterPro" id="IPR005818">
    <property type="entry name" value="Histone_H1/H5_H15"/>
</dbReference>
<dbReference type="FunFam" id="1.10.10.10:FF:000140">
    <property type="entry name" value="Histone H1.0"/>
    <property type="match status" value="1"/>
</dbReference>
<comment type="function">
    <text evidence="1">Histones H1 are necessary for the condensation of nucleosome chains into higher-order structures.</text>
</comment>
<dbReference type="SUPFAM" id="SSF46785">
    <property type="entry name" value="Winged helix' DNA-binding domain"/>
    <property type="match status" value="1"/>
</dbReference>
<dbReference type="InterPro" id="IPR036390">
    <property type="entry name" value="WH_DNA-bd_sf"/>
</dbReference>
<dbReference type="InterPro" id="IPR036388">
    <property type="entry name" value="WH-like_DNA-bd_sf"/>
</dbReference>
<evidence type="ECO:0000256" key="2">
    <source>
        <dbReference type="ARBA" id="ARBA00004123"/>
    </source>
</evidence>
<accession>A0AAV2PKE0</accession>
<dbReference type="AlphaFoldDB" id="A0AAV2PKE0"/>
<comment type="subcellular location">
    <subcellularLocation>
        <location evidence="3">Chromosome</location>
    </subcellularLocation>
    <subcellularLocation>
        <location evidence="2 7">Nucleus</location>
    </subcellularLocation>
</comment>
<gene>
    <name evidence="10" type="ORF">MNOR_LOCUS929</name>
</gene>
<dbReference type="PROSITE" id="PS51504">
    <property type="entry name" value="H15"/>
    <property type="match status" value="1"/>
</dbReference>
<evidence type="ECO:0000259" key="9">
    <source>
        <dbReference type="PROSITE" id="PS51504"/>
    </source>
</evidence>
<evidence type="ECO:0000256" key="1">
    <source>
        <dbReference type="ARBA" id="ARBA00002809"/>
    </source>
</evidence>
<dbReference type="GO" id="GO:0045910">
    <property type="term" value="P:negative regulation of DNA recombination"/>
    <property type="evidence" value="ECO:0007669"/>
    <property type="project" value="TreeGrafter"/>
</dbReference>
<comment type="caution">
    <text evidence="10">The sequence shown here is derived from an EMBL/GenBank/DDBJ whole genome shotgun (WGS) entry which is preliminary data.</text>
</comment>
<evidence type="ECO:0000256" key="3">
    <source>
        <dbReference type="ARBA" id="ARBA00004286"/>
    </source>
</evidence>
<sequence length="149" mass="15675">MTDAAPKPKVAKKKQAKPTHPPYAVMVIAAIKSLKERSGSSKRSILKYIVTNYKVGDQASIRLNIALRKLGKAGKLKQVKGVGARGSFRIPPPSKDGPKKPRGRPKGKKAGAKKAKKAAKKPAAAKAAKKPAAKAAAGAKKRGRPATKK</sequence>
<dbReference type="GO" id="GO:0031492">
    <property type="term" value="F:nucleosomal DNA binding"/>
    <property type="evidence" value="ECO:0007669"/>
    <property type="project" value="TreeGrafter"/>
</dbReference>
<dbReference type="SMART" id="SM00526">
    <property type="entry name" value="H15"/>
    <property type="match status" value="1"/>
</dbReference>
<dbReference type="PANTHER" id="PTHR11467:SF36">
    <property type="entry name" value="HISTONE 24-RELATED"/>
    <property type="match status" value="1"/>
</dbReference>
<evidence type="ECO:0000256" key="6">
    <source>
        <dbReference type="ARBA" id="ARBA00023242"/>
    </source>
</evidence>
<reference evidence="10 11" key="1">
    <citation type="submission" date="2024-05" db="EMBL/GenBank/DDBJ databases">
        <authorList>
            <person name="Wallberg A."/>
        </authorList>
    </citation>
    <scope>NUCLEOTIDE SEQUENCE [LARGE SCALE GENOMIC DNA]</scope>
</reference>
<evidence type="ECO:0000256" key="8">
    <source>
        <dbReference type="SAM" id="MobiDB-lite"/>
    </source>
</evidence>
<dbReference type="PRINTS" id="PR00929">
    <property type="entry name" value="ATHOOK"/>
</dbReference>
<evidence type="ECO:0000256" key="7">
    <source>
        <dbReference type="RuleBase" id="RU003894"/>
    </source>
</evidence>
<evidence type="ECO:0000313" key="11">
    <source>
        <dbReference type="Proteomes" id="UP001497623"/>
    </source>
</evidence>
<dbReference type="InterPro" id="IPR005819">
    <property type="entry name" value="H1/H5"/>
</dbReference>
<dbReference type="PANTHER" id="PTHR11467">
    <property type="entry name" value="HISTONE H1"/>
    <property type="match status" value="1"/>
</dbReference>
<keyword evidence="6 7" id="KW-0539">Nucleus</keyword>
<dbReference type="GO" id="GO:0030527">
    <property type="term" value="F:structural constituent of chromatin"/>
    <property type="evidence" value="ECO:0007669"/>
    <property type="project" value="InterPro"/>
</dbReference>
<organism evidence="10 11">
    <name type="scientific">Meganyctiphanes norvegica</name>
    <name type="common">Northern krill</name>
    <name type="synonym">Thysanopoda norvegica</name>
    <dbReference type="NCBI Taxonomy" id="48144"/>
    <lineage>
        <taxon>Eukaryota</taxon>
        <taxon>Metazoa</taxon>
        <taxon>Ecdysozoa</taxon>
        <taxon>Arthropoda</taxon>
        <taxon>Crustacea</taxon>
        <taxon>Multicrustacea</taxon>
        <taxon>Malacostraca</taxon>
        <taxon>Eumalacostraca</taxon>
        <taxon>Eucarida</taxon>
        <taxon>Euphausiacea</taxon>
        <taxon>Euphausiidae</taxon>
        <taxon>Meganyctiphanes</taxon>
    </lineage>
</organism>
<protein>
    <recommendedName>
        <fullName evidence="9">H15 domain-containing protein</fullName>
    </recommendedName>
</protein>
<dbReference type="EMBL" id="CAXKWB010000225">
    <property type="protein sequence ID" value="CAL4059886.1"/>
    <property type="molecule type" value="Genomic_DNA"/>
</dbReference>
<dbReference type="GO" id="GO:0006334">
    <property type="term" value="P:nucleosome assembly"/>
    <property type="evidence" value="ECO:0007669"/>
    <property type="project" value="InterPro"/>
</dbReference>
<dbReference type="InterPro" id="IPR017956">
    <property type="entry name" value="AT_hook_DNA-bd_motif"/>
</dbReference>
<feature type="region of interest" description="Disordered" evidence="8">
    <location>
        <begin position="1"/>
        <end position="22"/>
    </location>
</feature>
<feature type="compositionally biased region" description="Basic residues" evidence="8">
    <location>
        <begin position="100"/>
        <end position="120"/>
    </location>
</feature>
<proteinExistence type="inferred from homology"/>
<dbReference type="GO" id="GO:0030261">
    <property type="term" value="P:chromosome condensation"/>
    <property type="evidence" value="ECO:0007669"/>
    <property type="project" value="TreeGrafter"/>
</dbReference>
<dbReference type="GO" id="GO:0005634">
    <property type="term" value="C:nucleus"/>
    <property type="evidence" value="ECO:0007669"/>
    <property type="project" value="UniProtKB-SubCell"/>
</dbReference>
<dbReference type="GO" id="GO:0003690">
    <property type="term" value="F:double-stranded DNA binding"/>
    <property type="evidence" value="ECO:0007669"/>
    <property type="project" value="TreeGrafter"/>
</dbReference>
<dbReference type="GO" id="GO:0000786">
    <property type="term" value="C:nucleosome"/>
    <property type="evidence" value="ECO:0007669"/>
    <property type="project" value="InterPro"/>
</dbReference>
<comment type="similarity">
    <text evidence="7">Belongs to the histone H1/H5 family.</text>
</comment>
<keyword evidence="11" id="KW-1185">Reference proteome</keyword>
<dbReference type="PRINTS" id="PR00624">
    <property type="entry name" value="HISTONEH5"/>
</dbReference>
<dbReference type="CDD" id="cd00073">
    <property type="entry name" value="H15"/>
    <property type="match status" value="1"/>
</dbReference>
<evidence type="ECO:0000256" key="4">
    <source>
        <dbReference type="ARBA" id="ARBA00022454"/>
    </source>
</evidence>
<keyword evidence="4 7" id="KW-0158">Chromosome</keyword>
<keyword evidence="5 7" id="KW-0238">DNA-binding</keyword>
<name>A0AAV2PKE0_MEGNR</name>
<dbReference type="Proteomes" id="UP001497623">
    <property type="component" value="Unassembled WGS sequence"/>
</dbReference>